<organism evidence="1 2">
    <name type="scientific">Candidatus Chryseopegocella kryptomonas</name>
    <dbReference type="NCBI Taxonomy" id="1633643"/>
    <lineage>
        <taxon>Bacteria</taxon>
        <taxon>Pseudomonadati</taxon>
        <taxon>Candidatus Kryptoniota</taxon>
        <taxon>Candidatus Chryseopegocella</taxon>
    </lineage>
</organism>
<dbReference type="Pfam" id="PF21857">
    <property type="entry name" value="DUF6913"/>
    <property type="match status" value="1"/>
</dbReference>
<reference evidence="2" key="1">
    <citation type="submission" date="2015-11" db="EMBL/GenBank/DDBJ databases">
        <authorList>
            <person name="Varghese N."/>
        </authorList>
    </citation>
    <scope>NUCLEOTIDE SEQUENCE [LARGE SCALE GENOMIC DNA]</scope>
    <source>
        <strain evidence="2">JGI-23</strain>
    </source>
</reference>
<dbReference type="SUPFAM" id="SSF53756">
    <property type="entry name" value="UDP-Glycosyltransferase/glycogen phosphorylase"/>
    <property type="match status" value="1"/>
</dbReference>
<name>A0A0P1MKJ2_9BACT</name>
<dbReference type="InterPro" id="IPR054207">
    <property type="entry name" value="DUF6913"/>
</dbReference>
<evidence type="ECO:0000313" key="2">
    <source>
        <dbReference type="Proteomes" id="UP000199197"/>
    </source>
</evidence>
<dbReference type="Gene3D" id="3.40.50.2000">
    <property type="entry name" value="Glycogen Phosphorylase B"/>
    <property type="match status" value="1"/>
</dbReference>
<accession>A0A0P1MKJ2</accession>
<evidence type="ECO:0000313" key="1">
    <source>
        <dbReference type="EMBL" id="CUS96020.1"/>
    </source>
</evidence>
<sequence length="177" mass="21031">MMEMRKLAQKFFLYIAKLRSEVKGKKIINFTQAFQRARYIVVIMPREKEQFMIAYDLLKDIPGKYNITVIATSNFKEYFTIKRYRYVEITKDDVSIFGLPKKNFIRKLSLFRYDVAIDMSFNFDLFNAWLCQELNAGIKIGFKRDDSDLFYNFQLAIKRDTDLRSAYHGIIGSLSIF</sequence>
<dbReference type="AlphaFoldDB" id="A0A0P1MKJ2"/>
<dbReference type="EMBL" id="CZVW01000001">
    <property type="protein sequence ID" value="CUS96020.1"/>
    <property type="molecule type" value="Genomic_DNA"/>
</dbReference>
<proteinExistence type="predicted"/>
<gene>
    <name evidence="1" type="ORF">JGI23_00040</name>
</gene>
<dbReference type="Proteomes" id="UP000199197">
    <property type="component" value="Unassembled WGS sequence"/>
</dbReference>
<protein>
    <submittedName>
        <fullName evidence="1">Uncharacterized protein</fullName>
    </submittedName>
</protein>
<keyword evidence="2" id="KW-1185">Reference proteome</keyword>